<dbReference type="RefSeq" id="WP_312857666.1">
    <property type="nucleotide sequence ID" value="NZ_JACHLZ010000001.1"/>
</dbReference>
<protein>
    <submittedName>
        <fullName evidence="5">Lipopolysaccharide/colanic/teichoic acid biosynthesis glycosyltransferase</fullName>
    </submittedName>
</protein>
<dbReference type="PANTHER" id="PTHR30576">
    <property type="entry name" value="COLANIC BIOSYNTHESIS UDP-GLUCOSE LIPID CARRIER TRANSFERASE"/>
    <property type="match status" value="1"/>
</dbReference>
<dbReference type="GO" id="GO:0016780">
    <property type="term" value="F:phosphotransferase activity, for other substituted phosphate groups"/>
    <property type="evidence" value="ECO:0007669"/>
    <property type="project" value="TreeGrafter"/>
</dbReference>
<gene>
    <name evidence="5" type="ORF">HNR70_002534</name>
</gene>
<keyword evidence="3" id="KW-0472">Membrane</keyword>
<evidence type="ECO:0000256" key="3">
    <source>
        <dbReference type="SAM" id="Phobius"/>
    </source>
</evidence>
<reference evidence="5 6" key="1">
    <citation type="submission" date="2020-08" db="EMBL/GenBank/DDBJ databases">
        <title>Sequencing the genomes of 1000 actinobacteria strains.</title>
        <authorList>
            <person name="Klenk H.-P."/>
        </authorList>
    </citation>
    <scope>NUCLEOTIDE SEQUENCE [LARGE SCALE GENOMIC DNA]</scope>
    <source>
        <strain evidence="5 6">DSM 28796</strain>
    </source>
</reference>
<accession>A0A841AGJ8</accession>
<evidence type="ECO:0000313" key="5">
    <source>
        <dbReference type="EMBL" id="MBB5832721.1"/>
    </source>
</evidence>
<proteinExistence type="inferred from homology"/>
<sequence length="380" mass="41739">MSAAIGPVQHRYPLRLTTQQRRYLARRRRVEAVLAGLGLVVMALPMLIISGGVAMTIGRPVLFTQERITQDGRVFRLRKFRSMRLPVPGAEEDWDRLVPFGRLLRETSLDELPSLWNILVGDMSFVGPRPLPTFYLGRYSADQFTRHAVPAGLTGYAQANGRNGISWEERLAMDQEYVRRVGLAMDLRILRDTVWTVLRRHGVTDEGGVSMALFPGPQSTVDLDMNGPDGQGRWHCADRRGCTVLEGELQVEGDVAWVRLEGPSADAHAADGSPADGLTADAPVTDEGPALATHPSEPTPLDEALLVLASRLRREHEVEWLFLDLSEEPADALGAALERAGFAAPGTGPRFASRRPPPLDLREPVPRLVAFAGPPEGQQC</sequence>
<dbReference type="Proteomes" id="UP000588158">
    <property type="component" value="Unassembled WGS sequence"/>
</dbReference>
<dbReference type="InterPro" id="IPR003362">
    <property type="entry name" value="Bact_transf"/>
</dbReference>
<keyword evidence="3" id="KW-1133">Transmembrane helix</keyword>
<dbReference type="Pfam" id="PF02397">
    <property type="entry name" value="Bac_transf"/>
    <property type="match status" value="1"/>
</dbReference>
<dbReference type="AlphaFoldDB" id="A0A841AGJ8"/>
<dbReference type="EMBL" id="JACHLZ010000001">
    <property type="protein sequence ID" value="MBB5832721.1"/>
    <property type="molecule type" value="Genomic_DNA"/>
</dbReference>
<keyword evidence="3" id="KW-0812">Transmembrane</keyword>
<dbReference type="PANTHER" id="PTHR30576:SF8">
    <property type="entry name" value="UNDECAPRENYL-PHOSPHATE GALACTOSE PHOSPHOTRANSFERASE"/>
    <property type="match status" value="1"/>
</dbReference>
<evidence type="ECO:0000313" key="6">
    <source>
        <dbReference type="Proteomes" id="UP000588158"/>
    </source>
</evidence>
<feature type="domain" description="Bacterial sugar transferase" evidence="4">
    <location>
        <begin position="28"/>
        <end position="198"/>
    </location>
</feature>
<evidence type="ECO:0000259" key="4">
    <source>
        <dbReference type="Pfam" id="PF02397"/>
    </source>
</evidence>
<organism evidence="5 6">
    <name type="scientific">Brachybacterium aquaticum</name>
    <dbReference type="NCBI Taxonomy" id="1432564"/>
    <lineage>
        <taxon>Bacteria</taxon>
        <taxon>Bacillati</taxon>
        <taxon>Actinomycetota</taxon>
        <taxon>Actinomycetes</taxon>
        <taxon>Micrococcales</taxon>
        <taxon>Dermabacteraceae</taxon>
        <taxon>Brachybacterium</taxon>
    </lineage>
</organism>
<keyword evidence="5" id="KW-0808">Transferase</keyword>
<evidence type="ECO:0000256" key="1">
    <source>
        <dbReference type="ARBA" id="ARBA00006464"/>
    </source>
</evidence>
<feature type="transmembrane region" description="Helical" evidence="3">
    <location>
        <begin position="32"/>
        <end position="57"/>
    </location>
</feature>
<feature type="region of interest" description="Disordered" evidence="2">
    <location>
        <begin position="265"/>
        <end position="298"/>
    </location>
</feature>
<keyword evidence="6" id="KW-1185">Reference proteome</keyword>
<name>A0A841AGJ8_9MICO</name>
<evidence type="ECO:0000256" key="2">
    <source>
        <dbReference type="SAM" id="MobiDB-lite"/>
    </source>
</evidence>
<comment type="caution">
    <text evidence="5">The sequence shown here is derived from an EMBL/GenBank/DDBJ whole genome shotgun (WGS) entry which is preliminary data.</text>
</comment>
<comment type="similarity">
    <text evidence="1">Belongs to the bacterial sugar transferase family.</text>
</comment>